<evidence type="ECO:0000313" key="3">
    <source>
        <dbReference type="Proteomes" id="UP000614350"/>
    </source>
</evidence>
<keyword evidence="3" id="KW-1185">Reference proteome</keyword>
<comment type="caution">
    <text evidence="2">The sequence shown here is derived from an EMBL/GenBank/DDBJ whole genome shotgun (WGS) entry which is preliminary data.</text>
</comment>
<dbReference type="Proteomes" id="UP000614350">
    <property type="component" value="Unassembled WGS sequence"/>
</dbReference>
<organism evidence="2 3">
    <name type="scientific">Vespula vulgaris</name>
    <name type="common">Yellow jacket</name>
    <name type="synonym">Wasp</name>
    <dbReference type="NCBI Taxonomy" id="7454"/>
    <lineage>
        <taxon>Eukaryota</taxon>
        <taxon>Metazoa</taxon>
        <taxon>Ecdysozoa</taxon>
        <taxon>Arthropoda</taxon>
        <taxon>Hexapoda</taxon>
        <taxon>Insecta</taxon>
        <taxon>Pterygota</taxon>
        <taxon>Neoptera</taxon>
        <taxon>Endopterygota</taxon>
        <taxon>Hymenoptera</taxon>
        <taxon>Apocrita</taxon>
        <taxon>Aculeata</taxon>
        <taxon>Vespoidea</taxon>
        <taxon>Vespidae</taxon>
        <taxon>Vespinae</taxon>
        <taxon>Vespula</taxon>
    </lineage>
</organism>
<reference evidence="2" key="1">
    <citation type="journal article" date="2020" name="G3 (Bethesda)">
        <title>High-Quality Assemblies for Three Invasive Social Wasps from the &lt;i&gt;Vespula&lt;/i&gt; Genus.</title>
        <authorList>
            <person name="Harrop T.W.R."/>
            <person name="Guhlin J."/>
            <person name="McLaughlin G.M."/>
            <person name="Permina E."/>
            <person name="Stockwell P."/>
            <person name="Gilligan J."/>
            <person name="Le Lec M.F."/>
            <person name="Gruber M.A.M."/>
            <person name="Quinn O."/>
            <person name="Lovegrove M."/>
            <person name="Duncan E.J."/>
            <person name="Remnant E.J."/>
            <person name="Van Eeckhoven J."/>
            <person name="Graham B."/>
            <person name="Knapp R.A."/>
            <person name="Langford K.W."/>
            <person name="Kronenberg Z."/>
            <person name="Press M.O."/>
            <person name="Eacker S.M."/>
            <person name="Wilson-Rankin E.E."/>
            <person name="Purcell J."/>
            <person name="Lester P.J."/>
            <person name="Dearden P.K."/>
        </authorList>
    </citation>
    <scope>NUCLEOTIDE SEQUENCE</scope>
    <source>
        <strain evidence="2">Marl-1</strain>
    </source>
</reference>
<dbReference type="AlphaFoldDB" id="A0A834NLS6"/>
<dbReference type="EMBL" id="JACSEA010000001">
    <property type="protein sequence ID" value="KAF7412728.1"/>
    <property type="molecule type" value="Genomic_DNA"/>
</dbReference>
<gene>
    <name evidence="2" type="ORF">HZH66_001624</name>
</gene>
<accession>A0A834NLS6</accession>
<feature type="region of interest" description="Disordered" evidence="1">
    <location>
        <begin position="66"/>
        <end position="96"/>
    </location>
</feature>
<evidence type="ECO:0000256" key="1">
    <source>
        <dbReference type="SAM" id="MobiDB-lite"/>
    </source>
</evidence>
<evidence type="ECO:0000313" key="2">
    <source>
        <dbReference type="EMBL" id="KAF7412728.1"/>
    </source>
</evidence>
<protein>
    <submittedName>
        <fullName evidence="2">Uncharacterized protein</fullName>
    </submittedName>
</protein>
<name>A0A834NLS6_VESVU</name>
<proteinExistence type="predicted"/>
<sequence>MRVEEFLGSSRPRYAVKSEIDWRTRTVSGRLRDAHVDADAEVARQVDSEPCLNSTNELCRWSVREREKKKVDEKELDQERERDGVRRDETERGCEG</sequence>